<proteinExistence type="predicted"/>
<sequence length="116" mass="13299">FQNAESSEEPVKFVFKIELDSGLLNAVKLGQDLETNLLNLEKIKSSFAQLTKILTLPLESGSGYYWRGLNLYLNQKKKEFIGCATAYLQCASREDRKWQRPDNQDIKRRSEARAAI</sequence>
<feature type="non-terminal residue" evidence="2">
    <location>
        <position position="1"/>
    </location>
</feature>
<accession>A0A9N9K5L1</accession>
<dbReference type="AlphaFoldDB" id="A0A9N9K5L1"/>
<organism evidence="2 3">
    <name type="scientific">Racocetra fulgida</name>
    <dbReference type="NCBI Taxonomy" id="60492"/>
    <lineage>
        <taxon>Eukaryota</taxon>
        <taxon>Fungi</taxon>
        <taxon>Fungi incertae sedis</taxon>
        <taxon>Mucoromycota</taxon>
        <taxon>Glomeromycotina</taxon>
        <taxon>Glomeromycetes</taxon>
        <taxon>Diversisporales</taxon>
        <taxon>Gigasporaceae</taxon>
        <taxon>Racocetra</taxon>
    </lineage>
</organism>
<comment type="caution">
    <text evidence="2">The sequence shown here is derived from an EMBL/GenBank/DDBJ whole genome shotgun (WGS) entry which is preliminary data.</text>
</comment>
<gene>
    <name evidence="2" type="ORF">RFULGI_LOCUS18964</name>
</gene>
<dbReference type="Proteomes" id="UP000789396">
    <property type="component" value="Unassembled WGS sequence"/>
</dbReference>
<feature type="region of interest" description="Disordered" evidence="1">
    <location>
        <begin position="95"/>
        <end position="116"/>
    </location>
</feature>
<evidence type="ECO:0000256" key="1">
    <source>
        <dbReference type="SAM" id="MobiDB-lite"/>
    </source>
</evidence>
<evidence type="ECO:0000313" key="2">
    <source>
        <dbReference type="EMBL" id="CAG8812934.1"/>
    </source>
</evidence>
<dbReference type="EMBL" id="CAJVPZ010087693">
    <property type="protein sequence ID" value="CAG8812934.1"/>
    <property type="molecule type" value="Genomic_DNA"/>
</dbReference>
<evidence type="ECO:0000313" key="3">
    <source>
        <dbReference type="Proteomes" id="UP000789396"/>
    </source>
</evidence>
<dbReference type="OrthoDB" id="2446324at2759"/>
<name>A0A9N9K5L1_9GLOM</name>
<feature type="non-terminal residue" evidence="2">
    <location>
        <position position="116"/>
    </location>
</feature>
<protein>
    <submittedName>
        <fullName evidence="2">3744_t:CDS:1</fullName>
    </submittedName>
</protein>
<reference evidence="2" key="1">
    <citation type="submission" date="2021-06" db="EMBL/GenBank/DDBJ databases">
        <authorList>
            <person name="Kallberg Y."/>
            <person name="Tangrot J."/>
            <person name="Rosling A."/>
        </authorList>
    </citation>
    <scope>NUCLEOTIDE SEQUENCE</scope>
    <source>
        <strain evidence="2">IN212</strain>
    </source>
</reference>
<keyword evidence="3" id="KW-1185">Reference proteome</keyword>